<dbReference type="SUPFAM" id="SSF52540">
    <property type="entry name" value="P-loop containing nucleoside triphosphate hydrolases"/>
    <property type="match status" value="1"/>
</dbReference>
<protein>
    <recommendedName>
        <fullName evidence="5">HTH cro/C1-type domain-containing protein</fullName>
    </recommendedName>
</protein>
<evidence type="ECO:0000256" key="1">
    <source>
        <dbReference type="ARBA" id="ARBA00022574"/>
    </source>
</evidence>
<proteinExistence type="predicted"/>
<dbReference type="SMART" id="SM00530">
    <property type="entry name" value="HTH_XRE"/>
    <property type="match status" value="1"/>
</dbReference>
<evidence type="ECO:0000256" key="2">
    <source>
        <dbReference type="ARBA" id="ARBA00022737"/>
    </source>
</evidence>
<dbReference type="InterPro" id="IPR002372">
    <property type="entry name" value="PQQ_rpt_dom"/>
</dbReference>
<dbReference type="Proteomes" id="UP001139384">
    <property type="component" value="Unassembled WGS sequence"/>
</dbReference>
<dbReference type="Pfam" id="PF00400">
    <property type="entry name" value="WD40"/>
    <property type="match status" value="1"/>
</dbReference>
<reference evidence="6" key="1">
    <citation type="submission" date="2022-01" db="EMBL/GenBank/DDBJ databases">
        <title>Draft Genome Sequences of Seven Type Strains of the Genus Streptomyces.</title>
        <authorList>
            <person name="Aziz S."/>
            <person name="Coretto E."/>
            <person name="Chronakova A."/>
            <person name="Sproer C."/>
            <person name="Huber K."/>
            <person name="Nouioui I."/>
            <person name="Gross H."/>
        </authorList>
    </citation>
    <scope>NUCLEOTIDE SEQUENCE</scope>
    <source>
        <strain evidence="6">DSM 103493</strain>
    </source>
</reference>
<dbReference type="InterPro" id="IPR001387">
    <property type="entry name" value="Cro/C1-type_HTH"/>
</dbReference>
<comment type="caution">
    <text evidence="6">The sequence shown here is derived from an EMBL/GenBank/DDBJ whole genome shotgun (WGS) entry which is preliminary data.</text>
</comment>
<dbReference type="SUPFAM" id="SSF82171">
    <property type="entry name" value="DPP6 N-terminal domain-like"/>
    <property type="match status" value="1"/>
</dbReference>
<dbReference type="Gene3D" id="2.130.10.10">
    <property type="entry name" value="YVTN repeat-like/Quinoprotein amine dehydrogenase"/>
    <property type="match status" value="4"/>
</dbReference>
<dbReference type="SMART" id="SM00320">
    <property type="entry name" value="WD40"/>
    <property type="match status" value="4"/>
</dbReference>
<organism evidence="6 7">
    <name type="scientific">Streptomyces muensis</name>
    <dbReference type="NCBI Taxonomy" id="1077944"/>
    <lineage>
        <taxon>Bacteria</taxon>
        <taxon>Bacillati</taxon>
        <taxon>Actinomycetota</taxon>
        <taxon>Actinomycetes</taxon>
        <taxon>Kitasatosporales</taxon>
        <taxon>Streptomycetaceae</taxon>
        <taxon>Streptomyces</taxon>
    </lineage>
</organism>
<dbReference type="Pfam" id="PF20703">
    <property type="entry name" value="nSTAND1"/>
    <property type="match status" value="1"/>
</dbReference>
<keyword evidence="1 3" id="KW-0853">WD repeat</keyword>
<dbReference type="InterPro" id="IPR015943">
    <property type="entry name" value="WD40/YVTN_repeat-like_dom_sf"/>
</dbReference>
<gene>
    <name evidence="6" type="ORF">L0P92_35045</name>
</gene>
<dbReference type="AlphaFoldDB" id="A0A9X1Q6C1"/>
<dbReference type="InterPro" id="IPR001680">
    <property type="entry name" value="WD40_rpt"/>
</dbReference>
<dbReference type="InterPro" id="IPR027417">
    <property type="entry name" value="P-loop_NTPase"/>
</dbReference>
<feature type="region of interest" description="Disordered" evidence="4">
    <location>
        <begin position="592"/>
        <end position="611"/>
    </location>
</feature>
<keyword evidence="2" id="KW-0677">Repeat</keyword>
<dbReference type="PROSITE" id="PS50294">
    <property type="entry name" value="WD_REPEATS_REGION"/>
    <property type="match status" value="1"/>
</dbReference>
<evidence type="ECO:0000313" key="6">
    <source>
        <dbReference type="EMBL" id="MCF1598728.1"/>
    </source>
</evidence>
<dbReference type="PROSITE" id="PS50082">
    <property type="entry name" value="WD_REPEATS_2"/>
    <property type="match status" value="1"/>
</dbReference>
<evidence type="ECO:0000259" key="5">
    <source>
        <dbReference type="SMART" id="SM00530"/>
    </source>
</evidence>
<evidence type="ECO:0000256" key="3">
    <source>
        <dbReference type="PROSITE-ProRule" id="PRU00221"/>
    </source>
</evidence>
<evidence type="ECO:0000256" key="4">
    <source>
        <dbReference type="SAM" id="MobiDB-lite"/>
    </source>
</evidence>
<dbReference type="EMBL" id="JAKEIP010000236">
    <property type="protein sequence ID" value="MCF1598728.1"/>
    <property type="molecule type" value="Genomic_DNA"/>
</dbReference>
<dbReference type="RefSeq" id="WP_234767094.1">
    <property type="nucleotide sequence ID" value="NZ_JAKEIP010000236.1"/>
</dbReference>
<name>A0A9X1Q6C1_STRM4</name>
<accession>A0A9X1Q6C1</accession>
<evidence type="ECO:0000313" key="7">
    <source>
        <dbReference type="Proteomes" id="UP001139384"/>
    </source>
</evidence>
<dbReference type="PANTHER" id="PTHR19848">
    <property type="entry name" value="WD40 REPEAT PROTEIN"/>
    <property type="match status" value="1"/>
</dbReference>
<keyword evidence="7" id="KW-1185">Reference proteome</keyword>
<dbReference type="Pfam" id="PF13360">
    <property type="entry name" value="PQQ_2"/>
    <property type="match status" value="1"/>
</dbReference>
<sequence length="1248" mass="134395">MGRPERPLDPTASPVSRLAHELRELRRTAGSPSYRRMAETAGFSATSLSQAAAGERLLSLAVVQGYVKACGGDPAEWEPRWKEVEAAVAEAVREESADTAPPYRGLARFEPDDRHLFFGRERMVDELRRLVCDHRFAVLFGASGSGKSSLLRAGLIPALREEIARRSEPAVLRVLTPGERPAQGYGHLLAPAEGEPESWVVVDQFEEAFTLCRDAGERARFIDLLLAAREPATRVRVLIAVRADFYARCSEHRGLADALSRAGMLLGPMTADELRDAVTKPAQAAGLLVERELTARIVEEVVDQPGGLPMLSHALLETWRRRKGRVLTVAAYKAAGGVRGAIAATAEEVYEQLTEDQARTTRRLLLRLVEPGRGTPDTRRPLTRADLAEWTDPQVPGVVDRLARARLLTADEDGVQLAHEALITCWPRLSGWLEQDRERLRHHRRLTEAARAWLEHDRDPGGLYRGSRLTRAEELFGDDDGTLTVSERAFLVAALEAREAERQTAVRTARRSRALVTALSAVLAVALVVSLTAWSQHRDNERQRTDTAARRIASVADSLRTTDPRAAMLLGVAAWRVSPLPESRRALVGALAQPERDTFSDPAPGDSSRRFLSPTGRVLLSVGGHTWRTYDVATHRRTGSGRLPVAGDEVVGASPDAKVIALSGQDGIRLWDTTKGGWTTGGGPWPAFSDVSVGDRAVLVTSTEDERVRVFSRTDGKLLFESPRSVSSAGMSPDARTVVLCPSVGPGATPEVWDVAGRRELSGQWTQHKEVCADDYALLVMGGGQRLAAVTSAGIRVWDTASGKLLADLTAPDAAYTAFSPDGRFLAVADSAEIKVWRLSSPDAPVFRHSLNNQYVYGGLAWDPGYPVLRYLEAGTVHSLDVSAAATPAWHEDGLLGVRLAPDGRTLATAEHTNTGTGYRFRLRSTRDDHTVRTLPAPPAPVARAGTDPVIPGDTLALTAFSPDGALFAYGVSAPGREATAQRITIWDVRRAKVRATLDLITADETGPVINLALGSGGRTLYAVRTPEIGDLADEVWDTASRRRTSVVTGLTSSHLAVRPDGRLLVGDNRVARLPKGTVAGKDLVQGDQIGAVAFSGDGTRLAVGDGTGRVALWDGELKRKSGVLRNVFPARLGDTPEGVGALALSPDGRTLAVGGSSGTLQLWDVATRQPLGGPLPTAGEDIVSVAFSADSGTVYAAGIHVPLQRYVVDPDRVAARVCDRVGDGGQLTRAQWRTYVPDAPYRKVCAG</sequence>
<dbReference type="PANTHER" id="PTHR19848:SF8">
    <property type="entry name" value="F-BOX AND WD REPEAT DOMAIN CONTAINING 7"/>
    <property type="match status" value="1"/>
</dbReference>
<dbReference type="SUPFAM" id="SSF50960">
    <property type="entry name" value="TolB, C-terminal domain"/>
    <property type="match status" value="1"/>
</dbReference>
<feature type="repeat" description="WD" evidence="3">
    <location>
        <begin position="1133"/>
        <end position="1174"/>
    </location>
</feature>
<dbReference type="InterPro" id="IPR049052">
    <property type="entry name" value="nSTAND1"/>
</dbReference>
<feature type="domain" description="HTH cro/C1-type" evidence="5">
    <location>
        <begin position="21"/>
        <end position="77"/>
    </location>
</feature>